<evidence type="ECO:0000313" key="7">
    <source>
        <dbReference type="EMBL" id="MET3583981.1"/>
    </source>
</evidence>
<dbReference type="PROSITE" id="PS00150">
    <property type="entry name" value="ACYLPHOSPHATASE_1"/>
    <property type="match status" value="1"/>
</dbReference>
<evidence type="ECO:0000256" key="4">
    <source>
        <dbReference type="PROSITE-ProRule" id="PRU00520"/>
    </source>
</evidence>
<dbReference type="EC" id="3.6.1.7" evidence="2 4"/>
<dbReference type="RefSeq" id="WP_247242040.1">
    <property type="nucleotide sequence ID" value="NZ_JALJRA010000001.1"/>
</dbReference>
<dbReference type="InterPro" id="IPR017968">
    <property type="entry name" value="Acylphosphatase_CS"/>
</dbReference>
<name>A0ABV2H0B3_9HYPH</name>
<evidence type="ECO:0000256" key="2">
    <source>
        <dbReference type="ARBA" id="ARBA00012150"/>
    </source>
</evidence>
<dbReference type="GO" id="GO:0003998">
    <property type="term" value="F:acylphosphatase activity"/>
    <property type="evidence" value="ECO:0007669"/>
    <property type="project" value="UniProtKB-EC"/>
</dbReference>
<keyword evidence="4 7" id="KW-0378">Hydrolase</keyword>
<comment type="caution">
    <text evidence="7">The sequence shown here is derived from an EMBL/GenBank/DDBJ whole genome shotgun (WGS) entry which is preliminary data.</text>
</comment>
<evidence type="ECO:0000259" key="6">
    <source>
        <dbReference type="PROSITE" id="PS51160"/>
    </source>
</evidence>
<evidence type="ECO:0000256" key="1">
    <source>
        <dbReference type="ARBA" id="ARBA00005614"/>
    </source>
</evidence>
<organism evidence="7 8">
    <name type="scientific">Pseudorhizobium tarimense</name>
    <dbReference type="NCBI Taxonomy" id="1079109"/>
    <lineage>
        <taxon>Bacteria</taxon>
        <taxon>Pseudomonadati</taxon>
        <taxon>Pseudomonadota</taxon>
        <taxon>Alphaproteobacteria</taxon>
        <taxon>Hyphomicrobiales</taxon>
        <taxon>Rhizobiaceae</taxon>
        <taxon>Rhizobium/Agrobacterium group</taxon>
        <taxon>Pseudorhizobium</taxon>
    </lineage>
</organism>
<evidence type="ECO:0000256" key="5">
    <source>
        <dbReference type="RuleBase" id="RU004168"/>
    </source>
</evidence>
<keyword evidence="8" id="KW-1185">Reference proteome</keyword>
<dbReference type="PANTHER" id="PTHR47268:SF4">
    <property type="entry name" value="ACYLPHOSPHATASE"/>
    <property type="match status" value="1"/>
</dbReference>
<dbReference type="EMBL" id="JBEPLJ010000001">
    <property type="protein sequence ID" value="MET3583981.1"/>
    <property type="molecule type" value="Genomic_DNA"/>
</dbReference>
<gene>
    <name evidence="7" type="ORF">ABID21_000073</name>
</gene>
<feature type="domain" description="Acylphosphatase-like" evidence="6">
    <location>
        <begin position="7"/>
        <end position="94"/>
    </location>
</feature>
<dbReference type="InterPro" id="IPR020456">
    <property type="entry name" value="Acylphosphatase"/>
</dbReference>
<dbReference type="PROSITE" id="PS51160">
    <property type="entry name" value="ACYLPHOSPHATASE_3"/>
    <property type="match status" value="1"/>
</dbReference>
<comment type="catalytic activity">
    <reaction evidence="3 4">
        <text>an acyl phosphate + H2O = a carboxylate + phosphate + H(+)</text>
        <dbReference type="Rhea" id="RHEA:14965"/>
        <dbReference type="ChEBI" id="CHEBI:15377"/>
        <dbReference type="ChEBI" id="CHEBI:15378"/>
        <dbReference type="ChEBI" id="CHEBI:29067"/>
        <dbReference type="ChEBI" id="CHEBI:43474"/>
        <dbReference type="ChEBI" id="CHEBI:59918"/>
        <dbReference type="EC" id="3.6.1.7"/>
    </reaction>
</comment>
<evidence type="ECO:0000256" key="3">
    <source>
        <dbReference type="ARBA" id="ARBA00047645"/>
    </source>
</evidence>
<dbReference type="NCBIfam" id="NF010999">
    <property type="entry name" value="PRK14425.1"/>
    <property type="match status" value="1"/>
</dbReference>
<reference evidence="7 8" key="1">
    <citation type="submission" date="2024-06" db="EMBL/GenBank/DDBJ databases">
        <title>Genomic Encyclopedia of Type Strains, Phase IV (KMG-IV): sequencing the most valuable type-strain genomes for metagenomic binning, comparative biology and taxonomic classification.</title>
        <authorList>
            <person name="Goeker M."/>
        </authorList>
    </citation>
    <scope>NUCLEOTIDE SEQUENCE [LARGE SCALE GENOMIC DNA]</scope>
    <source>
        <strain evidence="7 8">DSM 105042</strain>
    </source>
</reference>
<dbReference type="Proteomes" id="UP001549031">
    <property type="component" value="Unassembled WGS sequence"/>
</dbReference>
<dbReference type="SUPFAM" id="SSF54975">
    <property type="entry name" value="Acylphosphatase/BLUF domain-like"/>
    <property type="match status" value="1"/>
</dbReference>
<protein>
    <recommendedName>
        <fullName evidence="2 4">acylphosphatase</fullName>
        <ecNumber evidence="2 4">3.6.1.7</ecNumber>
    </recommendedName>
</protein>
<dbReference type="PANTHER" id="PTHR47268">
    <property type="entry name" value="ACYLPHOSPHATASE"/>
    <property type="match status" value="1"/>
</dbReference>
<comment type="similarity">
    <text evidence="1 5">Belongs to the acylphosphatase family.</text>
</comment>
<sequence>MAIGEKALRARITGKVQGVNFRAWTRDEALRLGLRGKVSNSPDGSVDALIAGPEAAVSQMVELFWEGPPAASVAGVETMDVSEPDLSDGFRIER</sequence>
<dbReference type="InterPro" id="IPR001792">
    <property type="entry name" value="Acylphosphatase-like_dom"/>
</dbReference>
<dbReference type="PRINTS" id="PR00112">
    <property type="entry name" value="ACYLPHPHTASE"/>
</dbReference>
<proteinExistence type="inferred from homology"/>
<dbReference type="Gene3D" id="3.30.70.100">
    <property type="match status" value="1"/>
</dbReference>
<dbReference type="Pfam" id="PF00708">
    <property type="entry name" value="Acylphosphatase"/>
    <property type="match status" value="1"/>
</dbReference>
<accession>A0ABV2H0B3</accession>
<feature type="active site" evidence="4">
    <location>
        <position position="40"/>
    </location>
</feature>
<dbReference type="InterPro" id="IPR036046">
    <property type="entry name" value="Acylphosphatase-like_dom_sf"/>
</dbReference>
<feature type="active site" evidence="4">
    <location>
        <position position="22"/>
    </location>
</feature>
<evidence type="ECO:0000313" key="8">
    <source>
        <dbReference type="Proteomes" id="UP001549031"/>
    </source>
</evidence>